<evidence type="ECO:0000313" key="2">
    <source>
        <dbReference type="Proteomes" id="UP000005239"/>
    </source>
</evidence>
<reference evidence="2" key="1">
    <citation type="journal article" date="2008" name="Nat. Genet.">
        <title>The Pristionchus pacificus genome provides a unique perspective on nematode lifestyle and parasitism.</title>
        <authorList>
            <person name="Dieterich C."/>
            <person name="Clifton S.W."/>
            <person name="Schuster L.N."/>
            <person name="Chinwalla A."/>
            <person name="Delehaunty K."/>
            <person name="Dinkelacker I."/>
            <person name="Fulton L."/>
            <person name="Fulton R."/>
            <person name="Godfrey J."/>
            <person name="Minx P."/>
            <person name="Mitreva M."/>
            <person name="Roeseler W."/>
            <person name="Tian H."/>
            <person name="Witte H."/>
            <person name="Yang S.P."/>
            <person name="Wilson R.K."/>
            <person name="Sommer R.J."/>
        </authorList>
    </citation>
    <scope>NUCLEOTIDE SEQUENCE [LARGE SCALE GENOMIC DNA]</scope>
    <source>
        <strain evidence="2">PS312</strain>
    </source>
</reference>
<name>A0A2A6BIJ9_PRIPA</name>
<protein>
    <submittedName>
        <fullName evidence="1">Uncharacterized protein</fullName>
    </submittedName>
</protein>
<proteinExistence type="predicted"/>
<accession>A0A8R1YLU3</accession>
<keyword evidence="2" id="KW-1185">Reference proteome</keyword>
<dbReference type="EnsemblMetazoa" id="PPA24657.1">
    <property type="protein sequence ID" value="PPA24657.1"/>
    <property type="gene ID" value="WBGene00114211"/>
</dbReference>
<sequence>MTLPLLCLLIVYISTISAAFPRITLGDIPLYKFPCTGNLTDLTERQQARCKSRNNNVYCKVFRLCLNFSFGNLYLTAYGFWRGNGFYPQKNYHIHALGGAGGVAEAVEVQRPRVDALKNAISVIRRKNSGDNLALGLKKEEDAEKIVKEGHLGENVNEKKEIND</sequence>
<accession>A0A2A6BIJ9</accession>
<gene>
    <name evidence="1" type="primary">WBGene00114211</name>
</gene>
<organism evidence="1 2">
    <name type="scientific">Pristionchus pacificus</name>
    <name type="common">Parasitic nematode worm</name>
    <dbReference type="NCBI Taxonomy" id="54126"/>
    <lineage>
        <taxon>Eukaryota</taxon>
        <taxon>Metazoa</taxon>
        <taxon>Ecdysozoa</taxon>
        <taxon>Nematoda</taxon>
        <taxon>Chromadorea</taxon>
        <taxon>Rhabditida</taxon>
        <taxon>Rhabditina</taxon>
        <taxon>Diplogasteromorpha</taxon>
        <taxon>Diplogasteroidea</taxon>
        <taxon>Neodiplogasteridae</taxon>
        <taxon>Pristionchus</taxon>
    </lineage>
</organism>
<reference evidence="1" key="2">
    <citation type="submission" date="2022-06" db="UniProtKB">
        <authorList>
            <consortium name="EnsemblMetazoa"/>
        </authorList>
    </citation>
    <scope>IDENTIFICATION</scope>
    <source>
        <strain evidence="1">PS312</strain>
    </source>
</reference>
<dbReference type="Proteomes" id="UP000005239">
    <property type="component" value="Unassembled WGS sequence"/>
</dbReference>
<evidence type="ECO:0000313" key="1">
    <source>
        <dbReference type="EnsemblMetazoa" id="PPA24657.1"/>
    </source>
</evidence>
<dbReference type="AlphaFoldDB" id="A0A2A6BIJ9"/>